<feature type="transmembrane region" description="Helical" evidence="1">
    <location>
        <begin position="190"/>
        <end position="211"/>
    </location>
</feature>
<proteinExistence type="predicted"/>
<evidence type="ECO:0000256" key="1">
    <source>
        <dbReference type="SAM" id="Phobius"/>
    </source>
</evidence>
<reference evidence="2 3" key="1">
    <citation type="submission" date="2018-09" db="EMBL/GenBank/DDBJ databases">
        <authorList>
            <person name="Zhu H."/>
        </authorList>
    </citation>
    <scope>NUCLEOTIDE SEQUENCE [LARGE SCALE GENOMIC DNA]</scope>
    <source>
        <strain evidence="2 3">K2R01-6</strain>
    </source>
</reference>
<evidence type="ECO:0000313" key="2">
    <source>
        <dbReference type="EMBL" id="RJF96413.1"/>
    </source>
</evidence>
<dbReference type="InterPro" id="IPR025333">
    <property type="entry name" value="DUF4239"/>
</dbReference>
<dbReference type="EMBL" id="QYUM01000001">
    <property type="protein sequence ID" value="RJF96413.1"/>
    <property type="molecule type" value="Genomic_DNA"/>
</dbReference>
<evidence type="ECO:0000313" key="3">
    <source>
        <dbReference type="Proteomes" id="UP000286100"/>
    </source>
</evidence>
<feature type="transmembrane region" description="Helical" evidence="1">
    <location>
        <begin position="12"/>
        <end position="34"/>
    </location>
</feature>
<evidence type="ECO:0008006" key="4">
    <source>
        <dbReference type="Google" id="ProtNLM"/>
    </source>
</evidence>
<sequence>MIAFGQWMENTPTLMLGVLLLLAMCLAAFIGYFGRRYRERRRTGDKDEGSQEGYVVSAVLGLLALLLGFTFALAVDRFETRRSLVLQEANAIGTSYLRSQLLEDPHRSRMSGILLAYTENRVALGTAKPANTKSLLERNDRLLTDLWSATAAAFDSVSNKHFSSSLLDTVNEVIDLDASRKAARQVRVPAEVFVVLVIYVVVTAGVLGYVLIGSRGIVVAGFLFILMVMSLLLIMDIDRPALGGITEAQGPMIELRDALRKQPPGTFDRWR</sequence>
<keyword evidence="1" id="KW-0812">Transmembrane</keyword>
<dbReference type="Proteomes" id="UP000286100">
    <property type="component" value="Unassembled WGS sequence"/>
</dbReference>
<organism evidence="2 3">
    <name type="scientific">Sphingomonas cavernae</name>
    <dbReference type="NCBI Taxonomy" id="2320861"/>
    <lineage>
        <taxon>Bacteria</taxon>
        <taxon>Pseudomonadati</taxon>
        <taxon>Pseudomonadota</taxon>
        <taxon>Alphaproteobacteria</taxon>
        <taxon>Sphingomonadales</taxon>
        <taxon>Sphingomonadaceae</taxon>
        <taxon>Sphingomonas</taxon>
    </lineage>
</organism>
<feature type="transmembrane region" description="Helical" evidence="1">
    <location>
        <begin position="54"/>
        <end position="75"/>
    </location>
</feature>
<keyword evidence="1" id="KW-0472">Membrane</keyword>
<keyword evidence="1" id="KW-1133">Transmembrane helix</keyword>
<accession>A0A418WUN2</accession>
<dbReference type="OrthoDB" id="272864at2"/>
<name>A0A418WUN2_9SPHN</name>
<dbReference type="RefSeq" id="WP_119759134.1">
    <property type="nucleotide sequence ID" value="NZ_QYUM01000001.1"/>
</dbReference>
<keyword evidence="3" id="KW-1185">Reference proteome</keyword>
<comment type="caution">
    <text evidence="2">The sequence shown here is derived from an EMBL/GenBank/DDBJ whole genome shotgun (WGS) entry which is preliminary data.</text>
</comment>
<protein>
    <recommendedName>
        <fullName evidence="4">DUF4239 domain-containing protein</fullName>
    </recommendedName>
</protein>
<dbReference type="Pfam" id="PF14023">
    <property type="entry name" value="Bestrophin-like"/>
    <property type="match status" value="1"/>
</dbReference>
<dbReference type="AlphaFoldDB" id="A0A418WUN2"/>
<gene>
    <name evidence="2" type="ORF">D3876_00050</name>
</gene>
<feature type="transmembrane region" description="Helical" evidence="1">
    <location>
        <begin position="217"/>
        <end position="235"/>
    </location>
</feature>